<keyword evidence="3" id="KW-0560">Oxidoreductase</keyword>
<dbReference type="NCBIfam" id="NF007161">
    <property type="entry name" value="PRK09599.1"/>
    <property type="match status" value="1"/>
</dbReference>
<comment type="similarity">
    <text evidence="2">Belongs to the 6-phosphogluconate dehydrogenase family.</text>
</comment>
<accession>B8GNA3</accession>
<comment type="pathway">
    <text evidence="1">Carbohydrate degradation; pentose phosphate pathway.</text>
</comment>
<protein>
    <submittedName>
        <fullName evidence="7">6-phosphogluconate dehydrogenase-like protein</fullName>
    </submittedName>
</protein>
<dbReference type="PANTHER" id="PTHR11811">
    <property type="entry name" value="6-PHOSPHOGLUCONATE DEHYDROGENASE"/>
    <property type="match status" value="1"/>
</dbReference>
<dbReference type="PROSITE" id="PS00895">
    <property type="entry name" value="3_HYDROXYISOBUT_DH"/>
    <property type="match status" value="1"/>
</dbReference>
<dbReference type="Pfam" id="PF03446">
    <property type="entry name" value="NAD_binding_2"/>
    <property type="match status" value="1"/>
</dbReference>
<dbReference type="RefSeq" id="WP_012637452.1">
    <property type="nucleotide sequence ID" value="NC_011901.1"/>
</dbReference>
<evidence type="ECO:0000256" key="4">
    <source>
        <dbReference type="ARBA" id="ARBA00023064"/>
    </source>
</evidence>
<dbReference type="HOGENOM" id="CLU_024540_0_0_6"/>
<dbReference type="GO" id="GO:0006098">
    <property type="term" value="P:pentose-phosphate shunt"/>
    <property type="evidence" value="ECO:0007669"/>
    <property type="project" value="UniProtKB-UniPathway"/>
</dbReference>
<dbReference type="Proteomes" id="UP000002383">
    <property type="component" value="Chromosome"/>
</dbReference>
<name>B8GNA3_THISH</name>
<dbReference type="InterPro" id="IPR006114">
    <property type="entry name" value="6PGDH_C"/>
</dbReference>
<dbReference type="UniPathway" id="UPA00115"/>
<dbReference type="InterPro" id="IPR015815">
    <property type="entry name" value="HIBADH-related"/>
</dbReference>
<dbReference type="eggNOG" id="COG1023">
    <property type="taxonomic scope" value="Bacteria"/>
</dbReference>
<dbReference type="PIRSF" id="PIRSF000103">
    <property type="entry name" value="HIBADH"/>
    <property type="match status" value="1"/>
</dbReference>
<organism evidence="7 8">
    <name type="scientific">Thioalkalivibrio sulfidiphilus (strain HL-EbGR7)</name>
    <dbReference type="NCBI Taxonomy" id="396588"/>
    <lineage>
        <taxon>Bacteria</taxon>
        <taxon>Pseudomonadati</taxon>
        <taxon>Pseudomonadota</taxon>
        <taxon>Gammaproteobacteria</taxon>
        <taxon>Chromatiales</taxon>
        <taxon>Ectothiorhodospiraceae</taxon>
        <taxon>Thioalkalivibrio</taxon>
    </lineage>
</organism>
<dbReference type="GO" id="GO:0019521">
    <property type="term" value="P:D-gluconate metabolic process"/>
    <property type="evidence" value="ECO:0007669"/>
    <property type="project" value="UniProtKB-KW"/>
</dbReference>
<dbReference type="Pfam" id="PF00393">
    <property type="entry name" value="6PGD"/>
    <property type="match status" value="1"/>
</dbReference>
<keyword evidence="8" id="KW-1185">Reference proteome</keyword>
<feature type="domain" description="6-phosphogluconate dehydrogenase C-terminal" evidence="6">
    <location>
        <begin position="170"/>
        <end position="302"/>
    </location>
</feature>
<feature type="active site" evidence="5">
    <location>
        <position position="174"/>
    </location>
</feature>
<dbReference type="GO" id="GO:0004616">
    <property type="term" value="F:phosphogluconate dehydrogenase (decarboxylating) activity"/>
    <property type="evidence" value="ECO:0007669"/>
    <property type="project" value="InterPro"/>
</dbReference>
<dbReference type="NCBIfam" id="TIGR00872">
    <property type="entry name" value="gnd_rel"/>
    <property type="match status" value="1"/>
</dbReference>
<reference evidence="7 8" key="1">
    <citation type="journal article" date="2011" name="Stand. Genomic Sci.">
        <title>Complete genome sequence of 'Thioalkalivibrio sulfidophilus' HL-EbGr7.</title>
        <authorList>
            <person name="Muyzer G."/>
            <person name="Sorokin D.Y."/>
            <person name="Mavromatis K."/>
            <person name="Lapidus A."/>
            <person name="Clum A."/>
            <person name="Ivanova N."/>
            <person name="Pati A."/>
            <person name="d'Haeseleer P."/>
            <person name="Woyke T."/>
            <person name="Kyrpides N.C."/>
        </authorList>
    </citation>
    <scope>NUCLEOTIDE SEQUENCE [LARGE SCALE GENOMIC DNA]</scope>
    <source>
        <strain evidence="7 8">HL-EbGR7</strain>
    </source>
</reference>
<evidence type="ECO:0000313" key="7">
    <source>
        <dbReference type="EMBL" id="ACL71964.1"/>
    </source>
</evidence>
<dbReference type="Gene3D" id="3.40.50.720">
    <property type="entry name" value="NAD(P)-binding Rossmann-like Domain"/>
    <property type="match status" value="1"/>
</dbReference>
<proteinExistence type="inferred from homology"/>
<dbReference type="InterPro" id="IPR006115">
    <property type="entry name" value="6PGDH_NADP-bd"/>
</dbReference>
<dbReference type="SUPFAM" id="SSF51735">
    <property type="entry name" value="NAD(P)-binding Rossmann-fold domains"/>
    <property type="match status" value="1"/>
</dbReference>
<dbReference type="AlphaFoldDB" id="B8GNA3"/>
<dbReference type="OrthoDB" id="9804542at2"/>
<dbReference type="InterPro" id="IPR036291">
    <property type="entry name" value="NAD(P)-bd_dom_sf"/>
</dbReference>
<dbReference type="PRINTS" id="PR00076">
    <property type="entry name" value="6PGDHDRGNASE"/>
</dbReference>
<evidence type="ECO:0000259" key="6">
    <source>
        <dbReference type="SMART" id="SM01350"/>
    </source>
</evidence>
<evidence type="ECO:0000256" key="1">
    <source>
        <dbReference type="ARBA" id="ARBA00004959"/>
    </source>
</evidence>
<evidence type="ECO:0000256" key="5">
    <source>
        <dbReference type="PIRSR" id="PIRSR000103-1"/>
    </source>
</evidence>
<evidence type="ECO:0000256" key="3">
    <source>
        <dbReference type="ARBA" id="ARBA00023002"/>
    </source>
</evidence>
<dbReference type="InterPro" id="IPR013328">
    <property type="entry name" value="6PGD_dom2"/>
</dbReference>
<dbReference type="GO" id="GO:0016054">
    <property type="term" value="P:organic acid catabolic process"/>
    <property type="evidence" value="ECO:0007669"/>
    <property type="project" value="UniProtKB-ARBA"/>
</dbReference>
<dbReference type="SMART" id="SM01350">
    <property type="entry name" value="6PGD"/>
    <property type="match status" value="1"/>
</dbReference>
<dbReference type="STRING" id="396588.Tgr7_0873"/>
<evidence type="ECO:0000256" key="2">
    <source>
        <dbReference type="ARBA" id="ARBA00008419"/>
    </source>
</evidence>
<evidence type="ECO:0000313" key="8">
    <source>
        <dbReference type="Proteomes" id="UP000002383"/>
    </source>
</evidence>
<dbReference type="Gene3D" id="1.10.1040.10">
    <property type="entry name" value="N-(1-d-carboxylethyl)-l-norvaline Dehydrogenase, domain 2"/>
    <property type="match status" value="1"/>
</dbReference>
<dbReference type="InterPro" id="IPR002204">
    <property type="entry name" value="3-OH-isobutyrate_DH-rel_CS"/>
</dbReference>
<dbReference type="KEGG" id="tgr:Tgr7_0873"/>
<dbReference type="SUPFAM" id="SSF48179">
    <property type="entry name" value="6-phosphogluconate dehydrogenase C-terminal domain-like"/>
    <property type="match status" value="1"/>
</dbReference>
<keyword evidence="4" id="KW-0311">Gluconate utilization</keyword>
<dbReference type="GO" id="GO:0050661">
    <property type="term" value="F:NADP binding"/>
    <property type="evidence" value="ECO:0007669"/>
    <property type="project" value="InterPro"/>
</dbReference>
<dbReference type="InterPro" id="IPR004849">
    <property type="entry name" value="6DGDH_YqeC"/>
</dbReference>
<sequence>MRMAMVGLGRMGGNMARRLLRGGIQVVGFNRTRAVAEQLAEEDGLIVADNLADAVARLDAPRVVWLMLPAGSATESHLDELIPLLDPGDVVVDGGNANYHDSERRARRLADHDIEFVDAGTSGGIWGLDNGYCLMVGGSERAVRAIEPALKALAPAQDRGWAHVGPAGAGHFTKMIHNGIEYGMMQAFAEGFALLKGKQAYHLDLAQIAELWRHGSVVRSWLLDLTADTLAQDQVLADIAPVVADSGEGRWTAKEAIDQGVAAPVISMALAMRFASQDAEGYGNRVLAMMRNAFGGHAVEKK</sequence>
<dbReference type="InterPro" id="IPR008927">
    <property type="entry name" value="6-PGluconate_DH-like_C_sf"/>
</dbReference>
<gene>
    <name evidence="7" type="ordered locus">Tgr7_0873</name>
</gene>
<dbReference type="EMBL" id="CP001339">
    <property type="protein sequence ID" value="ACL71964.1"/>
    <property type="molecule type" value="Genomic_DNA"/>
</dbReference>
<dbReference type="InterPro" id="IPR006183">
    <property type="entry name" value="Pgluconate_DH"/>
</dbReference>